<gene>
    <name evidence="2" type="ORF">EIZ62_30890</name>
</gene>
<proteinExistence type="predicted"/>
<dbReference type="OrthoDB" id="4322759at2"/>
<reference evidence="2 3" key="1">
    <citation type="submission" date="2018-12" db="EMBL/GenBank/DDBJ databases">
        <title>Complete genome sequence of Streptomyces ficellus NRRL8067, the producer of ficellomycin, feldamycin and nojirimycin.</title>
        <authorList>
            <person name="Zhang H."/>
            <person name="Yue R."/>
            <person name="Liu Y."/>
            <person name="Li M."/>
            <person name="Mu H."/>
            <person name="Zhang J."/>
        </authorList>
    </citation>
    <scope>NUCLEOTIDE SEQUENCE [LARGE SCALE GENOMIC DNA]</scope>
    <source>
        <strain evidence="2 3">NRRL 8067</strain>
    </source>
</reference>
<evidence type="ECO:0000256" key="1">
    <source>
        <dbReference type="SAM" id="MobiDB-lite"/>
    </source>
</evidence>
<dbReference type="RefSeq" id="WP_156695912.1">
    <property type="nucleotide sequence ID" value="NZ_CP034279.1"/>
</dbReference>
<feature type="compositionally biased region" description="Low complexity" evidence="1">
    <location>
        <begin position="41"/>
        <end position="57"/>
    </location>
</feature>
<dbReference type="InterPro" id="IPR046151">
    <property type="entry name" value="DUF6153"/>
</dbReference>
<evidence type="ECO:0000313" key="3">
    <source>
        <dbReference type="Proteomes" id="UP000422572"/>
    </source>
</evidence>
<dbReference type="AlphaFoldDB" id="A0A6I6FFX4"/>
<organism evidence="2 3">
    <name type="scientific">Streptomyces ficellus</name>
    <dbReference type="NCBI Taxonomy" id="1977088"/>
    <lineage>
        <taxon>Bacteria</taxon>
        <taxon>Bacillati</taxon>
        <taxon>Actinomycetota</taxon>
        <taxon>Actinomycetes</taxon>
        <taxon>Kitasatosporales</taxon>
        <taxon>Streptomycetaceae</taxon>
        <taxon>Streptomyces</taxon>
    </lineage>
</organism>
<dbReference type="Proteomes" id="UP000422572">
    <property type="component" value="Chromosome"/>
</dbReference>
<accession>A0A6I6FFX4</accession>
<evidence type="ECO:0000313" key="2">
    <source>
        <dbReference type="EMBL" id="QGV82174.1"/>
    </source>
</evidence>
<dbReference type="KEGG" id="sfic:EIZ62_30890"/>
<name>A0A6I6FFX4_9ACTN</name>
<keyword evidence="3" id="KW-1185">Reference proteome</keyword>
<protein>
    <submittedName>
        <fullName evidence="2">Uncharacterized protein</fullName>
    </submittedName>
</protein>
<dbReference type="Pfam" id="PF19650">
    <property type="entry name" value="DUF6153"/>
    <property type="match status" value="1"/>
</dbReference>
<sequence>MSPRQQRSRLRPPAYRRLLLVLALLAGVFAMHGLAPGTPAPATAGHGHARPAAHATGDACEHLHEPGGGAGHVEHADAMCAAGGVSTAPAQAPLLAGAVSAAADDVPRVHARGAGATDRAPPDLAQLQLLLI</sequence>
<feature type="region of interest" description="Disordered" evidence="1">
    <location>
        <begin position="41"/>
        <end position="74"/>
    </location>
</feature>
<dbReference type="EMBL" id="CP034279">
    <property type="protein sequence ID" value="QGV82174.1"/>
    <property type="molecule type" value="Genomic_DNA"/>
</dbReference>